<evidence type="ECO:0000313" key="10">
    <source>
        <dbReference type="Proteomes" id="UP001197875"/>
    </source>
</evidence>
<dbReference type="PANTHER" id="PTHR43227">
    <property type="entry name" value="BLL4140 PROTEIN"/>
    <property type="match status" value="1"/>
</dbReference>
<feature type="transmembrane region" description="Helical" evidence="7">
    <location>
        <begin position="157"/>
        <end position="180"/>
    </location>
</feature>
<dbReference type="SUPFAM" id="SSF161098">
    <property type="entry name" value="MetI-like"/>
    <property type="match status" value="1"/>
</dbReference>
<evidence type="ECO:0000256" key="1">
    <source>
        <dbReference type="ARBA" id="ARBA00004651"/>
    </source>
</evidence>
<evidence type="ECO:0000256" key="2">
    <source>
        <dbReference type="ARBA" id="ARBA00022448"/>
    </source>
</evidence>
<name>A0AAE3DS80_9FIRM</name>
<proteinExistence type="inferred from homology"/>
<comment type="subcellular location">
    <subcellularLocation>
        <location evidence="1 7">Cell membrane</location>
        <topology evidence="1 7">Multi-pass membrane protein</topology>
    </subcellularLocation>
</comment>
<dbReference type="GO" id="GO:0055085">
    <property type="term" value="P:transmembrane transport"/>
    <property type="evidence" value="ECO:0007669"/>
    <property type="project" value="InterPro"/>
</dbReference>
<evidence type="ECO:0000256" key="5">
    <source>
        <dbReference type="ARBA" id="ARBA00022989"/>
    </source>
</evidence>
<protein>
    <submittedName>
        <fullName evidence="9">Sugar ABC transporter permease</fullName>
    </submittedName>
</protein>
<dbReference type="CDD" id="cd06261">
    <property type="entry name" value="TM_PBP2"/>
    <property type="match status" value="1"/>
</dbReference>
<evidence type="ECO:0000256" key="3">
    <source>
        <dbReference type="ARBA" id="ARBA00022475"/>
    </source>
</evidence>
<dbReference type="InterPro" id="IPR050809">
    <property type="entry name" value="UgpAE/MalFG_permease"/>
</dbReference>
<evidence type="ECO:0000259" key="8">
    <source>
        <dbReference type="PROSITE" id="PS50928"/>
    </source>
</evidence>
<dbReference type="PROSITE" id="PS50928">
    <property type="entry name" value="ABC_TM1"/>
    <property type="match status" value="1"/>
</dbReference>
<dbReference type="RefSeq" id="WP_227614828.1">
    <property type="nucleotide sequence ID" value="NZ_JAJEPR010000008.1"/>
</dbReference>
<dbReference type="Gene3D" id="1.10.3720.10">
    <property type="entry name" value="MetI-like"/>
    <property type="match status" value="1"/>
</dbReference>
<keyword evidence="6 7" id="KW-0472">Membrane</keyword>
<reference evidence="9 10" key="1">
    <citation type="submission" date="2021-10" db="EMBL/GenBank/DDBJ databases">
        <title>Anaerobic single-cell dispensing facilitates the cultivation of human gut bacteria.</title>
        <authorList>
            <person name="Afrizal A."/>
        </authorList>
    </citation>
    <scope>NUCLEOTIDE SEQUENCE [LARGE SCALE GENOMIC DNA]</scope>
    <source>
        <strain evidence="9 10">CLA-AA-H277</strain>
    </source>
</reference>
<accession>A0AAE3DS80</accession>
<organism evidence="9 10">
    <name type="scientific">Fusicatenibacter faecihominis</name>
    <dbReference type="NCBI Taxonomy" id="2881276"/>
    <lineage>
        <taxon>Bacteria</taxon>
        <taxon>Bacillati</taxon>
        <taxon>Bacillota</taxon>
        <taxon>Clostridia</taxon>
        <taxon>Lachnospirales</taxon>
        <taxon>Lachnospiraceae</taxon>
        <taxon>Fusicatenibacter</taxon>
    </lineage>
</organism>
<dbReference type="AlphaFoldDB" id="A0AAE3DS80"/>
<keyword evidence="4 7" id="KW-0812">Transmembrane</keyword>
<keyword evidence="5 7" id="KW-1133">Transmembrane helix</keyword>
<keyword evidence="2 7" id="KW-0813">Transport</keyword>
<feature type="transmembrane region" description="Helical" evidence="7">
    <location>
        <begin position="75"/>
        <end position="96"/>
    </location>
</feature>
<comment type="caution">
    <text evidence="9">The sequence shown here is derived from an EMBL/GenBank/DDBJ whole genome shotgun (WGS) entry which is preliminary data.</text>
</comment>
<feature type="transmembrane region" description="Helical" evidence="7">
    <location>
        <begin position="261"/>
        <end position="283"/>
    </location>
</feature>
<dbReference type="InterPro" id="IPR035906">
    <property type="entry name" value="MetI-like_sf"/>
</dbReference>
<evidence type="ECO:0000256" key="7">
    <source>
        <dbReference type="RuleBase" id="RU363032"/>
    </source>
</evidence>
<dbReference type="InterPro" id="IPR000515">
    <property type="entry name" value="MetI-like"/>
</dbReference>
<comment type="similarity">
    <text evidence="7">Belongs to the binding-protein-dependent transport system permease family.</text>
</comment>
<feature type="transmembrane region" description="Helical" evidence="7">
    <location>
        <begin position="108"/>
        <end position="137"/>
    </location>
</feature>
<dbReference type="GO" id="GO:0005886">
    <property type="term" value="C:plasma membrane"/>
    <property type="evidence" value="ECO:0007669"/>
    <property type="project" value="UniProtKB-SubCell"/>
</dbReference>
<dbReference type="Pfam" id="PF00528">
    <property type="entry name" value="BPD_transp_1"/>
    <property type="match status" value="1"/>
</dbReference>
<feature type="domain" description="ABC transmembrane type-1" evidence="8">
    <location>
        <begin position="71"/>
        <end position="282"/>
    </location>
</feature>
<dbReference type="Proteomes" id="UP001197875">
    <property type="component" value="Unassembled WGS sequence"/>
</dbReference>
<evidence type="ECO:0000256" key="6">
    <source>
        <dbReference type="ARBA" id="ARBA00023136"/>
    </source>
</evidence>
<feature type="transmembrane region" description="Helical" evidence="7">
    <location>
        <begin position="201"/>
        <end position="223"/>
    </location>
</feature>
<sequence length="290" mass="32827">MNMTKKRKKNYLTDYLYILPAAAFVGIFFVSSILYTFYLSFFEWDGFSEKIFVGLNNYKNLFCDANFLISVRNTIIWVVCSLVTQVVLPLLFAILITRSSFLKFYKNIFYFPTALSATVGGMIMTTLLSTYGLPYLAGKWISPSLMRDWLSIPNVNTFIMIMTGIWQGIGLNMLLFISGLRNMDYTPVEASMIDGAGGLTLYTKVILPLLRPTIIVVLLMSLVNSFKVFDSIWVMTKGGPYRTSETLALTMYQESFIYNRLGSGAAIAIILTIVILIISYFNIKGTFKED</sequence>
<evidence type="ECO:0000256" key="4">
    <source>
        <dbReference type="ARBA" id="ARBA00022692"/>
    </source>
</evidence>
<feature type="transmembrane region" description="Helical" evidence="7">
    <location>
        <begin position="12"/>
        <end position="38"/>
    </location>
</feature>
<gene>
    <name evidence="9" type="ORF">LKD71_06680</name>
</gene>
<dbReference type="EMBL" id="JAJEPR010000008">
    <property type="protein sequence ID" value="MCC2189488.1"/>
    <property type="molecule type" value="Genomic_DNA"/>
</dbReference>
<keyword evidence="10" id="KW-1185">Reference proteome</keyword>
<dbReference type="PANTHER" id="PTHR43227:SF11">
    <property type="entry name" value="BLL4140 PROTEIN"/>
    <property type="match status" value="1"/>
</dbReference>
<keyword evidence="3" id="KW-1003">Cell membrane</keyword>
<evidence type="ECO:0000313" key="9">
    <source>
        <dbReference type="EMBL" id="MCC2189488.1"/>
    </source>
</evidence>